<name>A0ABQ8S9H2_PERAM</name>
<organism evidence="2 3">
    <name type="scientific">Periplaneta americana</name>
    <name type="common">American cockroach</name>
    <name type="synonym">Blatta americana</name>
    <dbReference type="NCBI Taxonomy" id="6978"/>
    <lineage>
        <taxon>Eukaryota</taxon>
        <taxon>Metazoa</taxon>
        <taxon>Ecdysozoa</taxon>
        <taxon>Arthropoda</taxon>
        <taxon>Hexapoda</taxon>
        <taxon>Insecta</taxon>
        <taxon>Pterygota</taxon>
        <taxon>Neoptera</taxon>
        <taxon>Polyneoptera</taxon>
        <taxon>Dictyoptera</taxon>
        <taxon>Blattodea</taxon>
        <taxon>Blattoidea</taxon>
        <taxon>Blattidae</taxon>
        <taxon>Blattinae</taxon>
        <taxon>Periplaneta</taxon>
    </lineage>
</organism>
<evidence type="ECO:0000256" key="1">
    <source>
        <dbReference type="SAM" id="MobiDB-lite"/>
    </source>
</evidence>
<evidence type="ECO:0000313" key="2">
    <source>
        <dbReference type="EMBL" id="KAJ4430707.1"/>
    </source>
</evidence>
<dbReference type="Proteomes" id="UP001148838">
    <property type="component" value="Unassembled WGS sequence"/>
</dbReference>
<proteinExistence type="predicted"/>
<accession>A0ABQ8S9H2</accession>
<gene>
    <name evidence="2" type="ORF">ANN_19298</name>
</gene>
<dbReference type="EMBL" id="JAJSOF020000031">
    <property type="protein sequence ID" value="KAJ4430707.1"/>
    <property type="molecule type" value="Genomic_DNA"/>
</dbReference>
<evidence type="ECO:0000313" key="3">
    <source>
        <dbReference type="Proteomes" id="UP001148838"/>
    </source>
</evidence>
<protein>
    <submittedName>
        <fullName evidence="2">Uncharacterized protein</fullName>
    </submittedName>
</protein>
<reference evidence="2 3" key="1">
    <citation type="journal article" date="2022" name="Allergy">
        <title>Genome assembly and annotation of Periplaneta americana reveal a comprehensive cockroach allergen profile.</title>
        <authorList>
            <person name="Wang L."/>
            <person name="Xiong Q."/>
            <person name="Saelim N."/>
            <person name="Wang L."/>
            <person name="Nong W."/>
            <person name="Wan A.T."/>
            <person name="Shi M."/>
            <person name="Liu X."/>
            <person name="Cao Q."/>
            <person name="Hui J.H.L."/>
            <person name="Sookrung N."/>
            <person name="Leung T.F."/>
            <person name="Tungtrongchitr A."/>
            <person name="Tsui S.K.W."/>
        </authorList>
    </citation>
    <scope>NUCLEOTIDE SEQUENCE [LARGE SCALE GENOMIC DNA]</scope>
    <source>
        <strain evidence="2">PWHHKU_190912</strain>
    </source>
</reference>
<sequence length="164" mass="18359">MVGLCESGNEPPGSLKASKKQSMGVKSSKQGEYSVLPLRPIHLFCRWPLRQALTSHGPFRSIHRSRKITSRWILTRRVAFRLYTPCLESVALVDAFGWRRREANERDLVVWDCCGSIGWLPLRVVIIVIHSDGGRSGSYRHSQGHGHNGDGCYDDLAGGRCESL</sequence>
<keyword evidence="3" id="KW-1185">Reference proteome</keyword>
<comment type="caution">
    <text evidence="2">The sequence shown here is derived from an EMBL/GenBank/DDBJ whole genome shotgun (WGS) entry which is preliminary data.</text>
</comment>
<feature type="region of interest" description="Disordered" evidence="1">
    <location>
        <begin position="1"/>
        <end position="26"/>
    </location>
</feature>